<evidence type="ECO:0000256" key="2">
    <source>
        <dbReference type="ARBA" id="ARBA00022741"/>
    </source>
</evidence>
<dbReference type="PANTHER" id="PTHR24220">
    <property type="entry name" value="IMPORT ATP-BINDING PROTEIN"/>
    <property type="match status" value="1"/>
</dbReference>
<dbReference type="InterPro" id="IPR003439">
    <property type="entry name" value="ABC_transporter-like_ATP-bd"/>
</dbReference>
<dbReference type="Proteomes" id="UP000614410">
    <property type="component" value="Unassembled WGS sequence"/>
</dbReference>
<dbReference type="SUPFAM" id="SSF52540">
    <property type="entry name" value="P-loop containing nucleoside triphosphate hydrolases"/>
    <property type="match status" value="1"/>
</dbReference>
<dbReference type="InterPro" id="IPR015854">
    <property type="entry name" value="ABC_transpr_LolD-like"/>
</dbReference>
<dbReference type="GO" id="GO:0005524">
    <property type="term" value="F:ATP binding"/>
    <property type="evidence" value="ECO:0007669"/>
    <property type="project" value="UniProtKB-KW"/>
</dbReference>
<dbReference type="GO" id="GO:0022857">
    <property type="term" value="F:transmembrane transporter activity"/>
    <property type="evidence" value="ECO:0007669"/>
    <property type="project" value="TreeGrafter"/>
</dbReference>
<dbReference type="InterPro" id="IPR017871">
    <property type="entry name" value="ABC_transporter-like_CS"/>
</dbReference>
<dbReference type="PANTHER" id="PTHR24220:SF86">
    <property type="entry name" value="ABC TRANSPORTER ABCH.1"/>
    <property type="match status" value="1"/>
</dbReference>
<dbReference type="Pfam" id="PF00005">
    <property type="entry name" value="ABC_tran"/>
    <property type="match status" value="1"/>
</dbReference>
<dbReference type="InterPro" id="IPR027417">
    <property type="entry name" value="P-loop_NTPase"/>
</dbReference>
<dbReference type="GO" id="GO:0016887">
    <property type="term" value="F:ATP hydrolysis activity"/>
    <property type="evidence" value="ECO:0007669"/>
    <property type="project" value="InterPro"/>
</dbReference>
<name>A0A934NDZ0_9BACT</name>
<dbReference type="SMART" id="SM00382">
    <property type="entry name" value="AAA"/>
    <property type="match status" value="1"/>
</dbReference>
<dbReference type="GO" id="GO:0098796">
    <property type="term" value="C:membrane protein complex"/>
    <property type="evidence" value="ECO:0007669"/>
    <property type="project" value="UniProtKB-ARBA"/>
</dbReference>
<evidence type="ECO:0000259" key="4">
    <source>
        <dbReference type="PROSITE" id="PS50893"/>
    </source>
</evidence>
<evidence type="ECO:0000313" key="5">
    <source>
        <dbReference type="EMBL" id="MBJ7608213.1"/>
    </source>
</evidence>
<dbReference type="FunFam" id="3.40.50.300:FF:000032">
    <property type="entry name" value="Export ABC transporter ATP-binding protein"/>
    <property type="match status" value="1"/>
</dbReference>
<dbReference type="PROSITE" id="PS00211">
    <property type="entry name" value="ABC_TRANSPORTER_1"/>
    <property type="match status" value="1"/>
</dbReference>
<keyword evidence="1" id="KW-0813">Transport</keyword>
<sequence>MTETTAATAPSVRLVDVDKSLRVGRNTVEILHGVSFEVRPAELVALVGPSGSGKSTILGIAAGLDTASSGSVFLDGTDISQLPERELATLRARRVGMVFQAYNLLPTLTALENVELPLHVPGGVHRPSSSAQELLTEVGLGHRLHHRPTQLSGGEQQRVAIARALITQPAIIVADEPTGNLDTSTGDELIALLLELRQRRGTTILVATHDNDLAVRADRILRVRDGRLTG</sequence>
<accession>A0A934NDZ0</accession>
<gene>
    <name evidence="5" type="ORF">JF887_02120</name>
</gene>
<dbReference type="PROSITE" id="PS50893">
    <property type="entry name" value="ABC_TRANSPORTER_2"/>
    <property type="match status" value="1"/>
</dbReference>
<keyword evidence="2" id="KW-0547">Nucleotide-binding</keyword>
<comment type="caution">
    <text evidence="5">The sequence shown here is derived from an EMBL/GenBank/DDBJ whole genome shotgun (WGS) entry which is preliminary data.</text>
</comment>
<evidence type="ECO:0000256" key="3">
    <source>
        <dbReference type="ARBA" id="ARBA00022840"/>
    </source>
</evidence>
<dbReference type="GO" id="GO:0005886">
    <property type="term" value="C:plasma membrane"/>
    <property type="evidence" value="ECO:0007669"/>
    <property type="project" value="TreeGrafter"/>
</dbReference>
<dbReference type="EMBL" id="JAEKNN010000009">
    <property type="protein sequence ID" value="MBJ7608213.1"/>
    <property type="molecule type" value="Genomic_DNA"/>
</dbReference>
<evidence type="ECO:0000256" key="1">
    <source>
        <dbReference type="ARBA" id="ARBA00022448"/>
    </source>
</evidence>
<dbReference type="Gene3D" id="3.40.50.300">
    <property type="entry name" value="P-loop containing nucleotide triphosphate hydrolases"/>
    <property type="match status" value="1"/>
</dbReference>
<dbReference type="InterPro" id="IPR003593">
    <property type="entry name" value="AAA+_ATPase"/>
</dbReference>
<dbReference type="CDD" id="cd03255">
    <property type="entry name" value="ABC_MJ0796_LolCDE_FtsE"/>
    <property type="match status" value="1"/>
</dbReference>
<organism evidence="5 6">
    <name type="scientific">Candidatus Amunia macphersoniae</name>
    <dbReference type="NCBI Taxonomy" id="3127014"/>
    <lineage>
        <taxon>Bacteria</taxon>
        <taxon>Bacillati</taxon>
        <taxon>Candidatus Dormiibacterota</taxon>
        <taxon>Candidatus Dormibacteria</taxon>
        <taxon>Candidatus Aeolococcales</taxon>
        <taxon>Candidatus Aeolococcaceae</taxon>
        <taxon>Candidatus Amunia</taxon>
    </lineage>
</organism>
<reference evidence="5 6" key="1">
    <citation type="submission" date="2020-10" db="EMBL/GenBank/DDBJ databases">
        <title>Ca. Dormibacterota MAGs.</title>
        <authorList>
            <person name="Montgomery K."/>
        </authorList>
    </citation>
    <scope>NUCLEOTIDE SEQUENCE [LARGE SCALE GENOMIC DNA]</scope>
    <source>
        <strain evidence="5">Mitchell_Peninsula_5</strain>
    </source>
</reference>
<evidence type="ECO:0000313" key="6">
    <source>
        <dbReference type="Proteomes" id="UP000614410"/>
    </source>
</evidence>
<protein>
    <submittedName>
        <fullName evidence="5">ABC transporter ATP-binding protein</fullName>
    </submittedName>
</protein>
<feature type="domain" description="ABC transporter" evidence="4">
    <location>
        <begin position="12"/>
        <end position="229"/>
    </location>
</feature>
<dbReference type="InterPro" id="IPR017911">
    <property type="entry name" value="MacB-like_ATP-bd"/>
</dbReference>
<proteinExistence type="predicted"/>
<dbReference type="AlphaFoldDB" id="A0A934NDZ0"/>
<keyword evidence="3 5" id="KW-0067">ATP-binding</keyword>